<dbReference type="OrthoDB" id="1821298at2"/>
<feature type="compositionally biased region" description="Basic and acidic residues" evidence="1">
    <location>
        <begin position="41"/>
        <end position="50"/>
    </location>
</feature>
<feature type="signal peptide" evidence="2">
    <location>
        <begin position="1"/>
        <end position="21"/>
    </location>
</feature>
<dbReference type="eggNOG" id="ENOG5033H4Y">
    <property type="taxonomic scope" value="Bacteria"/>
</dbReference>
<evidence type="ECO:0000256" key="1">
    <source>
        <dbReference type="SAM" id="MobiDB-lite"/>
    </source>
</evidence>
<sequence length="202" mass="22063">MKKKMIMAMAMVMLLSGCAEIKVTTSDIQEKTSSATTAAATEEKTTKAEAETTSVAKQETASAAESAADTGSDAAVQEETEETIVQKNPFEGTYSESNSGRGIITVTDKGDFYNINIHWAGSAFECAEWDFTGMFNGRQVLTYSDCVKKHLVYSEDGSCTSETIYTDGTGTLRVSEDGEHIVMTWKDDVEDEGSGYYFYKQE</sequence>
<feature type="compositionally biased region" description="Low complexity" evidence="1">
    <location>
        <begin position="51"/>
        <end position="75"/>
    </location>
</feature>
<evidence type="ECO:0000256" key="2">
    <source>
        <dbReference type="SAM" id="SignalP"/>
    </source>
</evidence>
<dbReference type="EMBL" id="ATAX01000036">
    <property type="protein sequence ID" value="EWM52289.1"/>
    <property type="molecule type" value="Genomic_DNA"/>
</dbReference>
<feature type="compositionally biased region" description="Low complexity" evidence="1">
    <location>
        <begin position="31"/>
        <end position="40"/>
    </location>
</feature>
<dbReference type="PATRIC" id="fig|1341157.4.peg.3062"/>
<name>W7UL34_RUMFL</name>
<protein>
    <recommendedName>
        <fullName evidence="5">Lipocalin-like domain-containing protein</fullName>
    </recommendedName>
</protein>
<evidence type="ECO:0000313" key="3">
    <source>
        <dbReference type="EMBL" id="EWM52289.1"/>
    </source>
</evidence>
<dbReference type="PROSITE" id="PS51257">
    <property type="entry name" value="PROKAR_LIPOPROTEIN"/>
    <property type="match status" value="1"/>
</dbReference>
<evidence type="ECO:0000313" key="4">
    <source>
        <dbReference type="Proteomes" id="UP000019365"/>
    </source>
</evidence>
<evidence type="ECO:0008006" key="5">
    <source>
        <dbReference type="Google" id="ProtNLM"/>
    </source>
</evidence>
<keyword evidence="2" id="KW-0732">Signal</keyword>
<accession>W7UL34</accession>
<dbReference type="AlphaFoldDB" id="W7UL34"/>
<feature type="chain" id="PRO_5038412698" description="Lipocalin-like domain-containing protein" evidence="2">
    <location>
        <begin position="22"/>
        <end position="202"/>
    </location>
</feature>
<dbReference type="Proteomes" id="UP000019365">
    <property type="component" value="Unassembled WGS sequence"/>
</dbReference>
<proteinExistence type="predicted"/>
<organism evidence="3 4">
    <name type="scientific">Ruminococcus flavefaciens 007c</name>
    <dbReference type="NCBI Taxonomy" id="1341157"/>
    <lineage>
        <taxon>Bacteria</taxon>
        <taxon>Bacillati</taxon>
        <taxon>Bacillota</taxon>
        <taxon>Clostridia</taxon>
        <taxon>Eubacteriales</taxon>
        <taxon>Oscillospiraceae</taxon>
        <taxon>Ruminococcus</taxon>
    </lineage>
</organism>
<dbReference type="RefSeq" id="WP_037301315.1">
    <property type="nucleotide sequence ID" value="NZ_ATAX01000036.1"/>
</dbReference>
<gene>
    <name evidence="3" type="ORF">RF007C_13125</name>
</gene>
<reference evidence="3 4" key="1">
    <citation type="journal article" date="2014" name="PLoS ONE">
        <title>Rumen cellulosomics: divergent fiber-degrading strategies revealed by comparative genome-wide analysis of six ruminococcal strains.</title>
        <authorList>
            <person name="Dassa B."/>
            <person name="Borovok I."/>
            <person name="Ruimy-Israeli V."/>
            <person name="Lamed R."/>
            <person name="Flint H.J."/>
            <person name="Duncan S.H."/>
            <person name="Henrissat B."/>
            <person name="Coutinho P."/>
            <person name="Morrison M."/>
            <person name="Mosoni P."/>
            <person name="Yeoman C.J."/>
            <person name="White B.A."/>
            <person name="Bayer E.A."/>
        </authorList>
    </citation>
    <scope>NUCLEOTIDE SEQUENCE [LARGE SCALE GENOMIC DNA]</scope>
    <source>
        <strain evidence="3 4">007c</strain>
    </source>
</reference>
<feature type="region of interest" description="Disordered" evidence="1">
    <location>
        <begin position="29"/>
        <end position="83"/>
    </location>
</feature>
<comment type="caution">
    <text evidence="3">The sequence shown here is derived from an EMBL/GenBank/DDBJ whole genome shotgun (WGS) entry which is preliminary data.</text>
</comment>
<keyword evidence="4" id="KW-1185">Reference proteome</keyword>